<keyword evidence="5" id="KW-0539">Nucleus</keyword>
<evidence type="ECO:0000256" key="8">
    <source>
        <dbReference type="SAM" id="Coils"/>
    </source>
</evidence>
<dbReference type="GO" id="GO:0005634">
    <property type="term" value="C:nucleus"/>
    <property type="evidence" value="ECO:0007669"/>
    <property type="project" value="UniProtKB-SubCell"/>
</dbReference>
<protein>
    <submittedName>
        <fullName evidence="10">Centromere protein H (CENP-H)-domain-containing protein</fullName>
    </submittedName>
</protein>
<feature type="domain" description="Centromere protein H C-terminal" evidence="9">
    <location>
        <begin position="27"/>
        <end position="229"/>
    </location>
</feature>
<name>A0AAN6S5F5_9PEZI</name>
<keyword evidence="8" id="KW-0175">Coiled coil</keyword>
<dbReference type="AlphaFoldDB" id="A0AAN6S5F5"/>
<keyword evidence="3" id="KW-0158">Chromosome</keyword>
<keyword evidence="4" id="KW-0995">Kinetochore</keyword>
<dbReference type="GO" id="GO:0000776">
    <property type="term" value="C:kinetochore"/>
    <property type="evidence" value="ECO:0007669"/>
    <property type="project" value="UniProtKB-KW"/>
</dbReference>
<feature type="coiled-coil region" evidence="8">
    <location>
        <begin position="21"/>
        <end position="48"/>
    </location>
</feature>
<gene>
    <name evidence="10" type="ORF">QBC46DRAFT_381517</name>
</gene>
<dbReference type="GO" id="GO:0043515">
    <property type="term" value="F:kinetochore binding"/>
    <property type="evidence" value="ECO:0007669"/>
    <property type="project" value="TreeGrafter"/>
</dbReference>
<evidence type="ECO:0000256" key="3">
    <source>
        <dbReference type="ARBA" id="ARBA00022454"/>
    </source>
</evidence>
<accession>A0AAN6S5F5</accession>
<keyword evidence="6" id="KW-0137">Centromere</keyword>
<reference evidence="11" key="1">
    <citation type="journal article" date="2023" name="Mol. Phylogenet. Evol.">
        <title>Genome-scale phylogeny and comparative genomics of the fungal order Sordariales.</title>
        <authorList>
            <person name="Hensen N."/>
            <person name="Bonometti L."/>
            <person name="Westerberg I."/>
            <person name="Brannstrom I.O."/>
            <person name="Guillou S."/>
            <person name="Cros-Aarteil S."/>
            <person name="Calhoun S."/>
            <person name="Haridas S."/>
            <person name="Kuo A."/>
            <person name="Mondo S."/>
            <person name="Pangilinan J."/>
            <person name="Riley R."/>
            <person name="LaButti K."/>
            <person name="Andreopoulos B."/>
            <person name="Lipzen A."/>
            <person name="Chen C."/>
            <person name="Yan M."/>
            <person name="Daum C."/>
            <person name="Ng V."/>
            <person name="Clum A."/>
            <person name="Steindorff A."/>
            <person name="Ohm R.A."/>
            <person name="Martin F."/>
            <person name="Silar P."/>
            <person name="Natvig D.O."/>
            <person name="Lalanne C."/>
            <person name="Gautier V."/>
            <person name="Ament-Velasquez S.L."/>
            <person name="Kruys A."/>
            <person name="Hutchinson M.I."/>
            <person name="Powell A.J."/>
            <person name="Barry K."/>
            <person name="Miller A.N."/>
            <person name="Grigoriev I.V."/>
            <person name="Debuchy R."/>
            <person name="Gladieux P."/>
            <person name="Hiltunen Thoren M."/>
            <person name="Johannesson H."/>
        </authorList>
    </citation>
    <scope>NUCLEOTIDE SEQUENCE [LARGE SCALE GENOMIC DNA]</scope>
    <source>
        <strain evidence="11">CBS 340.73</strain>
    </source>
</reference>
<evidence type="ECO:0000256" key="6">
    <source>
        <dbReference type="ARBA" id="ARBA00023328"/>
    </source>
</evidence>
<sequence>MHNINLVNDGSSSRTPEALFLSDSEKRVLELYDRLQQLRLELALLRAQKQDLPDALQDVPEPDIDDSQRHLLESKAAHSLRNDVVESAIMIQPLLKAVHNGTHASPVERDLLPWAQQRDMTAVEVAKQCSDLQATRTQLAELEVQSLELSRRNVELASQALRLAEHVQAYSMESVGNMPLKQQIGEVENGLKASRARWKIIKGAASAVVAGSGIDWARDKHLRDIVLDPN</sequence>
<comment type="subcellular location">
    <subcellularLocation>
        <location evidence="2">Chromosome</location>
        <location evidence="2">Centromere</location>
        <location evidence="2">Kinetochore</location>
    </subcellularLocation>
    <subcellularLocation>
        <location evidence="1">Nucleus</location>
    </subcellularLocation>
</comment>
<evidence type="ECO:0000256" key="4">
    <source>
        <dbReference type="ARBA" id="ARBA00022838"/>
    </source>
</evidence>
<evidence type="ECO:0000259" key="9">
    <source>
        <dbReference type="Pfam" id="PF05837"/>
    </source>
</evidence>
<dbReference type="PANTHER" id="PTHR48122">
    <property type="entry name" value="CENTROMERE PROTEIN H"/>
    <property type="match status" value="1"/>
</dbReference>
<keyword evidence="11" id="KW-1185">Reference proteome</keyword>
<dbReference type="InterPro" id="IPR040034">
    <property type="entry name" value="CENP-H"/>
</dbReference>
<dbReference type="EMBL" id="MU853779">
    <property type="protein sequence ID" value="KAK3941822.1"/>
    <property type="molecule type" value="Genomic_DNA"/>
</dbReference>
<comment type="similarity">
    <text evidence="7">Belongs to the CENP-H/MCM16 family.</text>
</comment>
<dbReference type="GO" id="GO:0007059">
    <property type="term" value="P:chromosome segregation"/>
    <property type="evidence" value="ECO:0007669"/>
    <property type="project" value="TreeGrafter"/>
</dbReference>
<dbReference type="Pfam" id="PF05837">
    <property type="entry name" value="CENP-H"/>
    <property type="match status" value="1"/>
</dbReference>
<comment type="caution">
    <text evidence="10">The sequence shown here is derived from an EMBL/GenBank/DDBJ whole genome shotgun (WGS) entry which is preliminary data.</text>
</comment>
<evidence type="ECO:0000256" key="1">
    <source>
        <dbReference type="ARBA" id="ARBA00004123"/>
    </source>
</evidence>
<dbReference type="GO" id="GO:0051382">
    <property type="term" value="P:kinetochore assembly"/>
    <property type="evidence" value="ECO:0007669"/>
    <property type="project" value="InterPro"/>
</dbReference>
<organism evidence="10 11">
    <name type="scientific">Diplogelasinospora grovesii</name>
    <dbReference type="NCBI Taxonomy" id="303347"/>
    <lineage>
        <taxon>Eukaryota</taxon>
        <taxon>Fungi</taxon>
        <taxon>Dikarya</taxon>
        <taxon>Ascomycota</taxon>
        <taxon>Pezizomycotina</taxon>
        <taxon>Sordariomycetes</taxon>
        <taxon>Sordariomycetidae</taxon>
        <taxon>Sordariales</taxon>
        <taxon>Diplogelasinosporaceae</taxon>
        <taxon>Diplogelasinospora</taxon>
    </lineage>
</organism>
<proteinExistence type="inferred from homology"/>
<evidence type="ECO:0000256" key="2">
    <source>
        <dbReference type="ARBA" id="ARBA00004629"/>
    </source>
</evidence>
<evidence type="ECO:0000256" key="7">
    <source>
        <dbReference type="ARBA" id="ARBA00025735"/>
    </source>
</evidence>
<dbReference type="PANTHER" id="PTHR48122:SF1">
    <property type="entry name" value="CENTROMERE PROTEIN H"/>
    <property type="match status" value="1"/>
</dbReference>
<feature type="coiled-coil region" evidence="8">
    <location>
        <begin position="132"/>
        <end position="159"/>
    </location>
</feature>
<dbReference type="GO" id="GO:0007052">
    <property type="term" value="P:mitotic spindle organization"/>
    <property type="evidence" value="ECO:0007669"/>
    <property type="project" value="TreeGrafter"/>
</dbReference>
<evidence type="ECO:0000256" key="5">
    <source>
        <dbReference type="ARBA" id="ARBA00023242"/>
    </source>
</evidence>
<evidence type="ECO:0000313" key="10">
    <source>
        <dbReference type="EMBL" id="KAK3941822.1"/>
    </source>
</evidence>
<dbReference type="Proteomes" id="UP001303473">
    <property type="component" value="Unassembled WGS sequence"/>
</dbReference>
<evidence type="ECO:0000313" key="11">
    <source>
        <dbReference type="Proteomes" id="UP001303473"/>
    </source>
</evidence>
<dbReference type="InterPro" id="IPR008426">
    <property type="entry name" value="CENP-H_C"/>
</dbReference>